<evidence type="ECO:0000256" key="1">
    <source>
        <dbReference type="ARBA" id="ARBA00022801"/>
    </source>
</evidence>
<keyword evidence="4" id="KW-1185">Reference proteome</keyword>
<reference evidence="3 4" key="1">
    <citation type="submission" date="2015-03" db="EMBL/GenBank/DDBJ databases">
        <title>RNA-seq based gene annotation and comparative genomics of four Zymoseptoria species reveal species-specific pathogenicity related genes and transposable element activity.</title>
        <authorList>
            <person name="Grandaubert J."/>
            <person name="Bhattacharyya A."/>
            <person name="Stukenbrock E.H."/>
        </authorList>
    </citation>
    <scope>NUCLEOTIDE SEQUENCE [LARGE SCALE GENOMIC DNA]</scope>
    <source>
        <strain evidence="3 4">Zb18110</strain>
    </source>
</reference>
<evidence type="ECO:0000313" key="4">
    <source>
        <dbReference type="Proteomes" id="UP000033647"/>
    </source>
</evidence>
<dbReference type="PANTHER" id="PTHR48081">
    <property type="entry name" value="AB HYDROLASE SUPERFAMILY PROTEIN C4A8.06C"/>
    <property type="match status" value="1"/>
</dbReference>
<keyword evidence="1 3" id="KW-0378">Hydrolase</keyword>
<accession>A0A0F4GGC7</accession>
<dbReference type="InterPro" id="IPR013094">
    <property type="entry name" value="AB_hydrolase_3"/>
</dbReference>
<feature type="domain" description="Alpha/beta hydrolase fold-3" evidence="2">
    <location>
        <begin position="120"/>
        <end position="342"/>
    </location>
</feature>
<dbReference type="STRING" id="1047168.A0A0F4GGC7"/>
<dbReference type="Gene3D" id="3.40.50.1820">
    <property type="entry name" value="alpha/beta hydrolase"/>
    <property type="match status" value="1"/>
</dbReference>
<organism evidence="3 4">
    <name type="scientific">Zymoseptoria brevis</name>
    <dbReference type="NCBI Taxonomy" id="1047168"/>
    <lineage>
        <taxon>Eukaryota</taxon>
        <taxon>Fungi</taxon>
        <taxon>Dikarya</taxon>
        <taxon>Ascomycota</taxon>
        <taxon>Pezizomycotina</taxon>
        <taxon>Dothideomycetes</taxon>
        <taxon>Dothideomycetidae</taxon>
        <taxon>Mycosphaerellales</taxon>
        <taxon>Mycosphaerellaceae</taxon>
        <taxon>Zymoseptoria</taxon>
    </lineage>
</organism>
<dbReference type="PANTHER" id="PTHR48081:SF8">
    <property type="entry name" value="ALPHA_BETA HYDROLASE FOLD-3 DOMAIN-CONTAINING PROTEIN-RELATED"/>
    <property type="match status" value="1"/>
</dbReference>
<sequence length="382" mass="41368">MAHQIEPPGRLGDPNMSLATDPRTNINLAKALKPLRMDINVPENRITPATASMAQIKKMMAKVNAMEEQTADLMPRDLPSDKTRPEVDCKTVTIKGVDGNDVNLYVYRRADSGNVKLPCVVYIHGGGMVHGQTLSAGHVHWCKGIAIAGSVCIAIDFRNAFLPSSDGGIHHPFPAGLNDCASGVQYIASHESDLGISSLVLQGESGGANLAIATTLKAKQDGWMKAIDGVYACVPYISGTWHRPQDHLLKELPSLIENNGYFLQVTSMALMAKFYTPDDKDLTNPLAWPYHATVEELKGLPPFVLVMDELDPLRDEGIAFGRKLVQAGVGVTSSVNLGVIHATSLIFRQALPELHFGTINNIVAFAQSCRENSDTPIRPKLS</sequence>
<evidence type="ECO:0000259" key="2">
    <source>
        <dbReference type="Pfam" id="PF07859"/>
    </source>
</evidence>
<dbReference type="Proteomes" id="UP000033647">
    <property type="component" value="Unassembled WGS sequence"/>
</dbReference>
<dbReference type="InterPro" id="IPR050300">
    <property type="entry name" value="GDXG_lipolytic_enzyme"/>
</dbReference>
<dbReference type="EMBL" id="LAFY01000836">
    <property type="protein sequence ID" value="KJX96057.1"/>
    <property type="molecule type" value="Genomic_DNA"/>
</dbReference>
<evidence type="ECO:0000313" key="3">
    <source>
        <dbReference type="EMBL" id="KJX96057.1"/>
    </source>
</evidence>
<dbReference type="OrthoDB" id="433474at2759"/>
<comment type="caution">
    <text evidence="3">The sequence shown here is derived from an EMBL/GenBank/DDBJ whole genome shotgun (WGS) entry which is preliminary data.</text>
</comment>
<dbReference type="ESTHER" id="zymti-f9wwa6">
    <property type="family name" value="Hormone-sensitive_lipase_like"/>
</dbReference>
<name>A0A0F4GGC7_9PEZI</name>
<proteinExistence type="predicted"/>
<protein>
    <submittedName>
        <fullName evidence="3">Alpha/beta hydrolase like protein</fullName>
    </submittedName>
</protein>
<dbReference type="SUPFAM" id="SSF53474">
    <property type="entry name" value="alpha/beta-Hydrolases"/>
    <property type="match status" value="1"/>
</dbReference>
<dbReference type="Pfam" id="PF07859">
    <property type="entry name" value="Abhydrolase_3"/>
    <property type="match status" value="1"/>
</dbReference>
<dbReference type="AlphaFoldDB" id="A0A0F4GGC7"/>
<dbReference type="InterPro" id="IPR029058">
    <property type="entry name" value="AB_hydrolase_fold"/>
</dbReference>
<gene>
    <name evidence="3" type="ORF">TI39_contig844g00042</name>
</gene>
<dbReference type="GO" id="GO:0016787">
    <property type="term" value="F:hydrolase activity"/>
    <property type="evidence" value="ECO:0007669"/>
    <property type="project" value="UniProtKB-KW"/>
</dbReference>